<evidence type="ECO:0000259" key="2">
    <source>
        <dbReference type="PROSITE" id="PS51782"/>
    </source>
</evidence>
<organism evidence="3 4">
    <name type="scientific">Candidatus Desulfobacillus denitrificans</name>
    <dbReference type="NCBI Taxonomy" id="2608985"/>
    <lineage>
        <taxon>Bacteria</taxon>
        <taxon>Pseudomonadati</taxon>
        <taxon>Pseudomonadota</taxon>
        <taxon>Betaproteobacteria</taxon>
        <taxon>Candidatus Desulfobacillus</taxon>
    </lineage>
</organism>
<dbReference type="Gene3D" id="3.10.350.10">
    <property type="entry name" value="LysM domain"/>
    <property type="match status" value="1"/>
</dbReference>
<dbReference type="InterPro" id="IPR052196">
    <property type="entry name" value="Bact_Kbp"/>
</dbReference>
<dbReference type="InterPro" id="IPR036779">
    <property type="entry name" value="LysM_dom_sf"/>
</dbReference>
<evidence type="ECO:0000313" key="3">
    <source>
        <dbReference type="EMBL" id="BBO19309.1"/>
    </source>
</evidence>
<dbReference type="PROSITE" id="PS51782">
    <property type="entry name" value="LYSM"/>
    <property type="match status" value="1"/>
</dbReference>
<dbReference type="EMBL" id="AP021857">
    <property type="protein sequence ID" value="BBO19309.1"/>
    <property type="molecule type" value="Genomic_DNA"/>
</dbReference>
<evidence type="ECO:0000256" key="1">
    <source>
        <dbReference type="SAM" id="SignalP"/>
    </source>
</evidence>
<keyword evidence="1" id="KW-0732">Signal</keyword>
<name>A0A809QV66_9PROT</name>
<dbReference type="KEGG" id="ddz:DSYM_00080"/>
<protein>
    <submittedName>
        <fullName evidence="3">Peptidoglycan-binding protein</fullName>
    </submittedName>
</protein>
<dbReference type="Pfam" id="PF01476">
    <property type="entry name" value="LysM"/>
    <property type="match status" value="1"/>
</dbReference>
<dbReference type="PANTHER" id="PTHR34700:SF4">
    <property type="entry name" value="PHAGE-LIKE ELEMENT PBSX PROTEIN XKDP"/>
    <property type="match status" value="1"/>
</dbReference>
<feature type="domain" description="LysM" evidence="2">
    <location>
        <begin position="53"/>
        <end position="102"/>
    </location>
</feature>
<dbReference type="InterPro" id="IPR018392">
    <property type="entry name" value="LysM"/>
</dbReference>
<dbReference type="Proteomes" id="UP000662914">
    <property type="component" value="Chromosome"/>
</dbReference>
<accession>A0A809QV66</accession>
<proteinExistence type="predicted"/>
<reference evidence="3" key="1">
    <citation type="journal article" name="DNA Res.">
        <title>The physiological potential of anammox bacteria as revealed by their core genome structure.</title>
        <authorList>
            <person name="Okubo T."/>
            <person name="Toyoda A."/>
            <person name="Fukuhara K."/>
            <person name="Uchiyama I."/>
            <person name="Harigaya Y."/>
            <person name="Kuroiwa M."/>
            <person name="Suzuki T."/>
            <person name="Murakami Y."/>
            <person name="Suwa Y."/>
            <person name="Takami H."/>
        </authorList>
    </citation>
    <scope>NUCLEOTIDE SEQUENCE</scope>
    <source>
        <strain evidence="3">317325-3</strain>
    </source>
</reference>
<dbReference type="CDD" id="cd00118">
    <property type="entry name" value="LysM"/>
    <property type="match status" value="1"/>
</dbReference>
<sequence>MLDFDKNPVPGLGTLREAKMMIRIISALLLSLSTACALAQDAKPLQLADNAPDRHTVVPGDTLWGISGKFLREPYRWPELWRMNKEQIKNPHRIYPGQVLVLDRSGADPQLRIETVKVEPKVHSEQLSQAIPSIPQNIIEPFLSRPQVLEEDGLKDAPKIVATQEDRVYIGPGGRVYVSGMKGDVKLWQVFRPTKPVIDPETKEPIGHEAFYLGTAKQVAEGDPATVDIISAVQEIGVNDRLIPSPRADIVNYAPHRPSKPIQGQVAAIYGGVKETGRHSIVTLNRGKRDGIENGHVLAIYRNGGERVYRDGNETSNIKLPPERYGLVFVFRVFDRISYALVMDVSRPVVVSDIVRTP</sequence>
<evidence type="ECO:0000313" key="4">
    <source>
        <dbReference type="Proteomes" id="UP000662914"/>
    </source>
</evidence>
<feature type="chain" id="PRO_5035187837" evidence="1">
    <location>
        <begin position="40"/>
        <end position="358"/>
    </location>
</feature>
<dbReference type="AlphaFoldDB" id="A0A809QV66"/>
<dbReference type="PANTHER" id="PTHR34700">
    <property type="entry name" value="POTASSIUM BINDING PROTEIN KBP"/>
    <property type="match status" value="1"/>
</dbReference>
<feature type="signal peptide" evidence="1">
    <location>
        <begin position="1"/>
        <end position="39"/>
    </location>
</feature>
<dbReference type="SUPFAM" id="SSF54106">
    <property type="entry name" value="LysM domain"/>
    <property type="match status" value="1"/>
</dbReference>
<gene>
    <name evidence="3" type="ORF">DSYM_00080</name>
</gene>
<dbReference type="SMART" id="SM00257">
    <property type="entry name" value="LysM"/>
    <property type="match status" value="1"/>
</dbReference>